<dbReference type="AlphaFoldDB" id="A0A2P5DT02"/>
<reference evidence="2" key="1">
    <citation type="submission" date="2016-06" db="EMBL/GenBank/DDBJ databases">
        <title>Parallel loss of symbiosis genes in relatives of nitrogen-fixing non-legume Parasponia.</title>
        <authorList>
            <person name="Van Velzen R."/>
            <person name="Holmer R."/>
            <person name="Bu F."/>
            <person name="Rutten L."/>
            <person name="Van Zeijl A."/>
            <person name="Liu W."/>
            <person name="Santuari L."/>
            <person name="Cao Q."/>
            <person name="Sharma T."/>
            <person name="Shen D."/>
            <person name="Roswanjaya Y."/>
            <person name="Wardhani T."/>
            <person name="Kalhor M.S."/>
            <person name="Jansen J."/>
            <person name="Van den Hoogen J."/>
            <person name="Gungor B."/>
            <person name="Hartog M."/>
            <person name="Hontelez J."/>
            <person name="Verver J."/>
            <person name="Yang W.-C."/>
            <person name="Schijlen E."/>
            <person name="Repin R."/>
            <person name="Schilthuizen M."/>
            <person name="Schranz E."/>
            <person name="Heidstra R."/>
            <person name="Miyata K."/>
            <person name="Fedorova E."/>
            <person name="Kohlen W."/>
            <person name="Bisseling T."/>
            <person name="Smit S."/>
            <person name="Geurts R."/>
        </authorList>
    </citation>
    <scope>NUCLEOTIDE SEQUENCE [LARGE SCALE GENOMIC DNA]</scope>
    <source>
        <strain evidence="2">cv. WU1-14</strain>
    </source>
</reference>
<keyword evidence="2" id="KW-1185">Reference proteome</keyword>
<evidence type="ECO:0000313" key="2">
    <source>
        <dbReference type="Proteomes" id="UP000237105"/>
    </source>
</evidence>
<comment type="caution">
    <text evidence="1">The sequence shown here is derived from an EMBL/GenBank/DDBJ whole genome shotgun (WGS) entry which is preliminary data.</text>
</comment>
<dbReference type="EMBL" id="JXTB01000018">
    <property type="protein sequence ID" value="PON76399.1"/>
    <property type="molecule type" value="Genomic_DNA"/>
</dbReference>
<organism evidence="1 2">
    <name type="scientific">Parasponia andersonii</name>
    <name type="common">Sponia andersonii</name>
    <dbReference type="NCBI Taxonomy" id="3476"/>
    <lineage>
        <taxon>Eukaryota</taxon>
        <taxon>Viridiplantae</taxon>
        <taxon>Streptophyta</taxon>
        <taxon>Embryophyta</taxon>
        <taxon>Tracheophyta</taxon>
        <taxon>Spermatophyta</taxon>
        <taxon>Magnoliopsida</taxon>
        <taxon>eudicotyledons</taxon>
        <taxon>Gunneridae</taxon>
        <taxon>Pentapetalae</taxon>
        <taxon>rosids</taxon>
        <taxon>fabids</taxon>
        <taxon>Rosales</taxon>
        <taxon>Cannabaceae</taxon>
        <taxon>Parasponia</taxon>
    </lineage>
</organism>
<dbReference type="OrthoDB" id="1410009at2759"/>
<sequence length="75" mass="8603">MENEYRKKKKDEMLKMKAVVMECGKDQWAQFSQSARQCRARCYESLAPSIDEAALKGAANFSFKNYNTSRDVNVG</sequence>
<name>A0A2P5DT02_PARAD</name>
<gene>
    <name evidence="1" type="ORF">PanWU01x14_034530</name>
</gene>
<protein>
    <submittedName>
        <fullName evidence="1">Uncharacterized protein</fullName>
    </submittedName>
</protein>
<proteinExistence type="predicted"/>
<dbReference type="Proteomes" id="UP000237105">
    <property type="component" value="Unassembled WGS sequence"/>
</dbReference>
<evidence type="ECO:0000313" key="1">
    <source>
        <dbReference type="EMBL" id="PON76399.1"/>
    </source>
</evidence>
<accession>A0A2P5DT02</accession>